<dbReference type="EMBL" id="FNUY01000002">
    <property type="protein sequence ID" value="SEF89251.1"/>
    <property type="molecule type" value="Genomic_DNA"/>
</dbReference>
<organism evidence="2 3">
    <name type="scientific">Bosea lathyri</name>
    <dbReference type="NCBI Taxonomy" id="1036778"/>
    <lineage>
        <taxon>Bacteria</taxon>
        <taxon>Pseudomonadati</taxon>
        <taxon>Pseudomonadota</taxon>
        <taxon>Alphaproteobacteria</taxon>
        <taxon>Hyphomicrobiales</taxon>
        <taxon>Boseaceae</taxon>
        <taxon>Bosea</taxon>
    </lineage>
</organism>
<keyword evidence="3" id="KW-1185">Reference proteome</keyword>
<keyword evidence="1" id="KW-0732">Signal</keyword>
<gene>
    <name evidence="2" type="ORF">SAMN04488115_102385</name>
</gene>
<dbReference type="RefSeq" id="WP_103871620.1">
    <property type="nucleotide sequence ID" value="NZ_FNUY01000002.1"/>
</dbReference>
<evidence type="ECO:0000313" key="3">
    <source>
        <dbReference type="Proteomes" id="UP000236743"/>
    </source>
</evidence>
<protein>
    <recommendedName>
        <fullName evidence="4">Peptidase inhibitor I78 family protein</fullName>
    </recommendedName>
</protein>
<feature type="signal peptide" evidence="1">
    <location>
        <begin position="1"/>
        <end position="23"/>
    </location>
</feature>
<evidence type="ECO:0008006" key="4">
    <source>
        <dbReference type="Google" id="ProtNLM"/>
    </source>
</evidence>
<sequence length="120" mass="12518">MKNKLRIAGLLLASLTVSTVALAQQGGGGGGGGQGGAAGGGGDNSIIALRLQDHERARLSRAVEPRRAGSNCLTHACNEPPMQRPPARIAVQLIDSCGGGDYWIARDRSGRIIRRVCEFN</sequence>
<name>A0A1H5VR09_9HYPH</name>
<evidence type="ECO:0000313" key="2">
    <source>
        <dbReference type="EMBL" id="SEF89251.1"/>
    </source>
</evidence>
<reference evidence="2 3" key="1">
    <citation type="submission" date="2016-10" db="EMBL/GenBank/DDBJ databases">
        <authorList>
            <person name="de Groot N.N."/>
        </authorList>
    </citation>
    <scope>NUCLEOTIDE SEQUENCE [LARGE SCALE GENOMIC DNA]</scope>
    <source>
        <strain evidence="2 3">DSM 26656</strain>
    </source>
</reference>
<evidence type="ECO:0000256" key="1">
    <source>
        <dbReference type="SAM" id="SignalP"/>
    </source>
</evidence>
<feature type="chain" id="PRO_5009287515" description="Peptidase inhibitor I78 family protein" evidence="1">
    <location>
        <begin position="24"/>
        <end position="120"/>
    </location>
</feature>
<dbReference type="OrthoDB" id="8162282at2"/>
<accession>A0A1H5VR09</accession>
<proteinExistence type="predicted"/>
<dbReference type="AlphaFoldDB" id="A0A1H5VR09"/>
<dbReference type="Proteomes" id="UP000236743">
    <property type="component" value="Unassembled WGS sequence"/>
</dbReference>